<dbReference type="Proteomes" id="UP000078492">
    <property type="component" value="Unassembled WGS sequence"/>
</dbReference>
<name>A0A151J920_9HYME</name>
<evidence type="ECO:0000313" key="2">
    <source>
        <dbReference type="Proteomes" id="UP000078492"/>
    </source>
</evidence>
<organism evidence="1 2">
    <name type="scientific">Trachymyrmex cornetzi</name>
    <dbReference type="NCBI Taxonomy" id="471704"/>
    <lineage>
        <taxon>Eukaryota</taxon>
        <taxon>Metazoa</taxon>
        <taxon>Ecdysozoa</taxon>
        <taxon>Arthropoda</taxon>
        <taxon>Hexapoda</taxon>
        <taxon>Insecta</taxon>
        <taxon>Pterygota</taxon>
        <taxon>Neoptera</taxon>
        <taxon>Endopterygota</taxon>
        <taxon>Hymenoptera</taxon>
        <taxon>Apocrita</taxon>
        <taxon>Aculeata</taxon>
        <taxon>Formicoidea</taxon>
        <taxon>Formicidae</taxon>
        <taxon>Myrmicinae</taxon>
        <taxon>Trachymyrmex</taxon>
    </lineage>
</organism>
<dbReference type="AlphaFoldDB" id="A0A151J920"/>
<gene>
    <name evidence="1" type="ORF">ALC57_06161</name>
</gene>
<reference evidence="1 2" key="1">
    <citation type="submission" date="2015-09" db="EMBL/GenBank/DDBJ databases">
        <title>Trachymyrmex cornetzi WGS genome.</title>
        <authorList>
            <person name="Nygaard S."/>
            <person name="Hu H."/>
            <person name="Boomsma J."/>
            <person name="Zhang G."/>
        </authorList>
    </citation>
    <scope>NUCLEOTIDE SEQUENCE [LARGE SCALE GENOMIC DNA]</scope>
    <source>
        <strain evidence="1">Tcor2-1</strain>
        <tissue evidence="1">Whole body</tissue>
    </source>
</reference>
<sequence>DWANDPIDRRSFTGYAFTYANAANDEKLAHHQKYCSNQYVDRETTEGNVISDEWRDELQVNNLRNVTTNAHRAAREAYEMRDMLSSYFLTLAGEIPWQYDYVQRGQYHDAI</sequence>
<evidence type="ECO:0000313" key="1">
    <source>
        <dbReference type="EMBL" id="KYN21462.1"/>
    </source>
</evidence>
<dbReference type="EMBL" id="KQ979442">
    <property type="protein sequence ID" value="KYN21462.1"/>
    <property type="molecule type" value="Genomic_DNA"/>
</dbReference>
<protein>
    <submittedName>
        <fullName evidence="1">Uncharacterized protein</fullName>
    </submittedName>
</protein>
<feature type="non-terminal residue" evidence="1">
    <location>
        <position position="1"/>
    </location>
</feature>
<accession>A0A151J920</accession>
<proteinExistence type="predicted"/>
<keyword evidence="2" id="KW-1185">Reference proteome</keyword>